<evidence type="ECO:0000313" key="1">
    <source>
        <dbReference type="EMBL" id="AUN96995.1"/>
    </source>
</evidence>
<name>A0A2K9NPJ7_BACTC</name>
<sequence length="177" mass="20676">MKTNLKDIIVPLIKTLILLFFLEVMTTAVFPNIGLLHYRIPFNILLVLFLGLRLETPYLAIIIMIVQYFHGFFSVEGWEMGTVTGIVICVVVSYVREMIHFSSWTMTILITQVFQLLWFFVQSILIYIQLGSLNYIFEKGWRFLPQSVIIALLSPIFFYILNRIWNVDDRGMLGDKV</sequence>
<evidence type="ECO:0000313" key="2">
    <source>
        <dbReference type="Proteomes" id="UP000235584"/>
    </source>
</evidence>
<dbReference type="OrthoDB" id="5293268at2"/>
<organism evidence="1 2">
    <name type="scientific">Bacteriovorax stolpii</name>
    <name type="common">Bdellovibrio stolpii</name>
    <dbReference type="NCBI Taxonomy" id="960"/>
    <lineage>
        <taxon>Bacteria</taxon>
        <taxon>Pseudomonadati</taxon>
        <taxon>Bdellovibrionota</taxon>
        <taxon>Bacteriovoracia</taxon>
        <taxon>Bacteriovoracales</taxon>
        <taxon>Bacteriovoracaceae</taxon>
        <taxon>Bacteriovorax</taxon>
    </lineage>
</organism>
<proteinExistence type="predicted"/>
<keyword evidence="2" id="KW-1185">Reference proteome</keyword>
<gene>
    <name evidence="1" type="ORF">C0V70_02515</name>
</gene>
<dbReference type="EMBL" id="CP025704">
    <property type="protein sequence ID" value="AUN96995.1"/>
    <property type="molecule type" value="Genomic_DNA"/>
</dbReference>
<accession>A0A2K9NPJ7</accession>
<dbReference type="KEGG" id="bsto:C0V70_02515"/>
<reference evidence="1 2" key="1">
    <citation type="submission" date="2018-01" db="EMBL/GenBank/DDBJ databases">
        <title>Complete genome sequence of Bacteriovorax stolpii DSM12778.</title>
        <authorList>
            <person name="Tang B."/>
            <person name="Chang J."/>
        </authorList>
    </citation>
    <scope>NUCLEOTIDE SEQUENCE [LARGE SCALE GENOMIC DNA]</scope>
    <source>
        <strain evidence="1 2">DSM 12778</strain>
    </source>
</reference>
<dbReference type="RefSeq" id="WP_102242290.1">
    <property type="nucleotide sequence ID" value="NZ_CP025704.1"/>
</dbReference>
<dbReference type="Proteomes" id="UP000235584">
    <property type="component" value="Chromosome"/>
</dbReference>
<dbReference type="AlphaFoldDB" id="A0A2K9NPJ7"/>
<protein>
    <submittedName>
        <fullName evidence="1">Uncharacterized protein</fullName>
    </submittedName>
</protein>